<evidence type="ECO:0000259" key="7">
    <source>
        <dbReference type="Pfam" id="PF06886"/>
    </source>
</evidence>
<gene>
    <name evidence="8" type="ORF">KSP40_PGU007030</name>
</gene>
<evidence type="ECO:0000313" key="8">
    <source>
        <dbReference type="EMBL" id="KAK8959775.1"/>
    </source>
</evidence>
<dbReference type="PANTHER" id="PTHR14326">
    <property type="entry name" value="TARGETING PROTEIN FOR XKLP2"/>
    <property type="match status" value="1"/>
</dbReference>
<comment type="caution">
    <text evidence="8">The sequence shown here is derived from an EMBL/GenBank/DDBJ whole genome shotgun (WGS) entry which is preliminary data.</text>
</comment>
<name>A0ABR2M7D6_9ASPA</name>
<evidence type="ECO:0000256" key="4">
    <source>
        <dbReference type="ARBA" id="ARBA00022701"/>
    </source>
</evidence>
<reference evidence="8 9" key="1">
    <citation type="journal article" date="2022" name="Nat. Plants">
        <title>Genomes of leafy and leafless Platanthera orchids illuminate the evolution of mycoheterotrophy.</title>
        <authorList>
            <person name="Li M.H."/>
            <person name="Liu K.W."/>
            <person name="Li Z."/>
            <person name="Lu H.C."/>
            <person name="Ye Q.L."/>
            <person name="Zhang D."/>
            <person name="Wang J.Y."/>
            <person name="Li Y.F."/>
            <person name="Zhong Z.M."/>
            <person name="Liu X."/>
            <person name="Yu X."/>
            <person name="Liu D.K."/>
            <person name="Tu X.D."/>
            <person name="Liu B."/>
            <person name="Hao Y."/>
            <person name="Liao X.Y."/>
            <person name="Jiang Y.T."/>
            <person name="Sun W.H."/>
            <person name="Chen J."/>
            <person name="Chen Y.Q."/>
            <person name="Ai Y."/>
            <person name="Zhai J.W."/>
            <person name="Wu S.S."/>
            <person name="Zhou Z."/>
            <person name="Hsiao Y.Y."/>
            <person name="Wu W.L."/>
            <person name="Chen Y.Y."/>
            <person name="Lin Y.F."/>
            <person name="Hsu J.L."/>
            <person name="Li C.Y."/>
            <person name="Wang Z.W."/>
            <person name="Zhao X."/>
            <person name="Zhong W.Y."/>
            <person name="Ma X.K."/>
            <person name="Ma L."/>
            <person name="Huang J."/>
            <person name="Chen G.Z."/>
            <person name="Huang M.Z."/>
            <person name="Huang L."/>
            <person name="Peng D.H."/>
            <person name="Luo Y.B."/>
            <person name="Zou S.Q."/>
            <person name="Chen S.P."/>
            <person name="Lan S."/>
            <person name="Tsai W.C."/>
            <person name="Van de Peer Y."/>
            <person name="Liu Z.J."/>
        </authorList>
    </citation>
    <scope>NUCLEOTIDE SEQUENCE [LARGE SCALE GENOMIC DNA]</scope>
    <source>
        <strain evidence="8">Lor288</strain>
    </source>
</reference>
<keyword evidence="4" id="KW-0493">Microtubule</keyword>
<protein>
    <recommendedName>
        <fullName evidence="7">TPX2 C-terminal domain-containing protein</fullName>
    </recommendedName>
</protein>
<evidence type="ECO:0000256" key="6">
    <source>
        <dbReference type="SAM" id="MobiDB-lite"/>
    </source>
</evidence>
<evidence type="ECO:0000313" key="9">
    <source>
        <dbReference type="Proteomes" id="UP001412067"/>
    </source>
</evidence>
<dbReference type="Proteomes" id="UP001412067">
    <property type="component" value="Unassembled WGS sequence"/>
</dbReference>
<keyword evidence="9" id="KW-1185">Reference proteome</keyword>
<keyword evidence="3" id="KW-0963">Cytoplasm</keyword>
<keyword evidence="5" id="KW-0206">Cytoskeleton</keyword>
<evidence type="ECO:0000256" key="2">
    <source>
        <dbReference type="ARBA" id="ARBA00005885"/>
    </source>
</evidence>
<dbReference type="Pfam" id="PF06886">
    <property type="entry name" value="TPX2"/>
    <property type="match status" value="1"/>
</dbReference>
<feature type="region of interest" description="Disordered" evidence="6">
    <location>
        <begin position="104"/>
        <end position="128"/>
    </location>
</feature>
<sequence length="240" mass="27971">MKAMHLPIFQASTQIKVVSVKQIFLNPSTKHMEDPIIFYSPKETKFSAVSYSLTGRKSGRSGQLPPFKVQTEQRRHAKEQKFMRKQQEYATKDAQYQIQIAQDPPPSMKKFQNPAKNSSVKSQKKPQVNFRLHTEERASRRAGFDHLVASKISSFEILRRFEEKIQKVIEEEEIKIMRKEMVPKAQLMPIFDRPFLPQRSTRALTVPKEPNLRFVNKYCGGSQDSYGVRRSFSHNLKTIR</sequence>
<evidence type="ECO:0000256" key="1">
    <source>
        <dbReference type="ARBA" id="ARBA00004245"/>
    </source>
</evidence>
<feature type="domain" description="TPX2 C-terminal" evidence="7">
    <location>
        <begin position="130"/>
        <end position="205"/>
    </location>
</feature>
<dbReference type="InterPro" id="IPR027329">
    <property type="entry name" value="TPX2_C"/>
</dbReference>
<proteinExistence type="inferred from homology"/>
<dbReference type="InterPro" id="IPR009675">
    <property type="entry name" value="TPX2_fam"/>
</dbReference>
<evidence type="ECO:0000256" key="5">
    <source>
        <dbReference type="ARBA" id="ARBA00023212"/>
    </source>
</evidence>
<comment type="similarity">
    <text evidence="2">Belongs to the TPX2 family.</text>
</comment>
<organism evidence="8 9">
    <name type="scientific">Platanthera guangdongensis</name>
    <dbReference type="NCBI Taxonomy" id="2320717"/>
    <lineage>
        <taxon>Eukaryota</taxon>
        <taxon>Viridiplantae</taxon>
        <taxon>Streptophyta</taxon>
        <taxon>Embryophyta</taxon>
        <taxon>Tracheophyta</taxon>
        <taxon>Spermatophyta</taxon>
        <taxon>Magnoliopsida</taxon>
        <taxon>Liliopsida</taxon>
        <taxon>Asparagales</taxon>
        <taxon>Orchidaceae</taxon>
        <taxon>Orchidoideae</taxon>
        <taxon>Orchideae</taxon>
        <taxon>Orchidinae</taxon>
        <taxon>Platanthera</taxon>
    </lineage>
</organism>
<accession>A0ABR2M7D6</accession>
<comment type="subcellular location">
    <subcellularLocation>
        <location evidence="1">Cytoplasm</location>
        <location evidence="1">Cytoskeleton</location>
    </subcellularLocation>
</comment>
<evidence type="ECO:0000256" key="3">
    <source>
        <dbReference type="ARBA" id="ARBA00022490"/>
    </source>
</evidence>
<dbReference type="EMBL" id="JBBWWR010000011">
    <property type="protein sequence ID" value="KAK8959775.1"/>
    <property type="molecule type" value="Genomic_DNA"/>
</dbReference>
<dbReference type="PANTHER" id="PTHR14326:SF64">
    <property type="entry name" value="TPX2 C-TERMINAL DOMAIN-CONTAINING PROTEIN"/>
    <property type="match status" value="1"/>
</dbReference>